<dbReference type="AlphaFoldDB" id="A0A9D9EA43"/>
<organism evidence="12 13">
    <name type="scientific">Candidatus Aphodenecus pullistercoris</name>
    <dbReference type="NCBI Taxonomy" id="2840669"/>
    <lineage>
        <taxon>Bacteria</taxon>
        <taxon>Pseudomonadati</taxon>
        <taxon>Spirochaetota</taxon>
        <taxon>Spirochaetia</taxon>
        <taxon>Spirochaetales</taxon>
        <taxon>Candidatus Aphodenecus</taxon>
    </lineage>
</organism>
<dbReference type="PROSITE" id="PS50975">
    <property type="entry name" value="ATP_GRASP"/>
    <property type="match status" value="1"/>
</dbReference>
<dbReference type="PANTHER" id="PTHR43472">
    <property type="entry name" value="PHOSPHORIBOSYLAMINE--GLYCINE LIGASE"/>
    <property type="match status" value="1"/>
</dbReference>
<evidence type="ECO:0000256" key="9">
    <source>
        <dbReference type="ARBA" id="ARBA00042864"/>
    </source>
</evidence>
<dbReference type="Proteomes" id="UP000823633">
    <property type="component" value="Unassembled WGS sequence"/>
</dbReference>
<name>A0A9D9EA43_9SPIR</name>
<keyword evidence="4 10" id="KW-0547">Nucleotide-binding</keyword>
<keyword evidence="6 10" id="KW-0067">ATP-binding</keyword>
<dbReference type="GO" id="GO:0004637">
    <property type="term" value="F:phosphoribosylamine-glycine ligase activity"/>
    <property type="evidence" value="ECO:0007669"/>
    <property type="project" value="UniProtKB-EC"/>
</dbReference>
<evidence type="ECO:0000256" key="7">
    <source>
        <dbReference type="ARBA" id="ARBA00038345"/>
    </source>
</evidence>
<evidence type="ECO:0000313" key="13">
    <source>
        <dbReference type="Proteomes" id="UP000823633"/>
    </source>
</evidence>
<dbReference type="Gene3D" id="3.40.50.20">
    <property type="match status" value="1"/>
</dbReference>
<evidence type="ECO:0000259" key="11">
    <source>
        <dbReference type="PROSITE" id="PS50975"/>
    </source>
</evidence>
<evidence type="ECO:0000256" key="10">
    <source>
        <dbReference type="PROSITE-ProRule" id="PRU00409"/>
    </source>
</evidence>
<keyword evidence="5" id="KW-0658">Purine biosynthesis</keyword>
<evidence type="ECO:0000256" key="2">
    <source>
        <dbReference type="ARBA" id="ARBA00013255"/>
    </source>
</evidence>
<dbReference type="GO" id="GO:0006164">
    <property type="term" value="P:purine nucleotide biosynthetic process"/>
    <property type="evidence" value="ECO:0007669"/>
    <property type="project" value="UniProtKB-KW"/>
</dbReference>
<comment type="similarity">
    <text evidence="7">Belongs to the GARS family.</text>
</comment>
<evidence type="ECO:0000256" key="4">
    <source>
        <dbReference type="ARBA" id="ARBA00022741"/>
    </source>
</evidence>
<dbReference type="Pfam" id="PF02843">
    <property type="entry name" value="GARS_C"/>
    <property type="match status" value="1"/>
</dbReference>
<proteinExistence type="inferred from homology"/>
<reference evidence="12" key="2">
    <citation type="journal article" date="2021" name="PeerJ">
        <title>Extensive microbial diversity within the chicken gut microbiome revealed by metagenomics and culture.</title>
        <authorList>
            <person name="Gilroy R."/>
            <person name="Ravi A."/>
            <person name="Getino M."/>
            <person name="Pursley I."/>
            <person name="Horton D.L."/>
            <person name="Alikhan N.F."/>
            <person name="Baker D."/>
            <person name="Gharbi K."/>
            <person name="Hall N."/>
            <person name="Watson M."/>
            <person name="Adriaenssens E.M."/>
            <person name="Foster-Nyarko E."/>
            <person name="Jarju S."/>
            <person name="Secka A."/>
            <person name="Antonio M."/>
            <person name="Oren A."/>
            <person name="Chaudhuri R.R."/>
            <person name="La Ragione R."/>
            <person name="Hildebrand F."/>
            <person name="Pallen M.J."/>
        </authorList>
    </citation>
    <scope>NUCLEOTIDE SEQUENCE</scope>
    <source>
        <strain evidence="12">11167</strain>
    </source>
</reference>
<evidence type="ECO:0000256" key="6">
    <source>
        <dbReference type="ARBA" id="ARBA00022840"/>
    </source>
</evidence>
<dbReference type="InterPro" id="IPR020561">
    <property type="entry name" value="PRibGlycinamid_synth_ATP-grasp"/>
</dbReference>
<accession>A0A9D9EA43</accession>
<dbReference type="InterPro" id="IPR020562">
    <property type="entry name" value="PRibGlycinamide_synth_N"/>
</dbReference>
<evidence type="ECO:0000313" key="12">
    <source>
        <dbReference type="EMBL" id="MBO8443848.1"/>
    </source>
</evidence>
<dbReference type="EMBL" id="JADIMU010000061">
    <property type="protein sequence ID" value="MBO8443848.1"/>
    <property type="molecule type" value="Genomic_DNA"/>
</dbReference>
<dbReference type="InterPro" id="IPR020560">
    <property type="entry name" value="PRibGlycinamide_synth_C-dom"/>
</dbReference>
<dbReference type="EC" id="6.3.4.13" evidence="2"/>
<dbReference type="NCBIfam" id="TIGR00877">
    <property type="entry name" value="purD"/>
    <property type="match status" value="1"/>
</dbReference>
<reference evidence="12" key="1">
    <citation type="submission" date="2020-10" db="EMBL/GenBank/DDBJ databases">
        <authorList>
            <person name="Gilroy R."/>
        </authorList>
    </citation>
    <scope>NUCLEOTIDE SEQUENCE</scope>
    <source>
        <strain evidence="12">11167</strain>
    </source>
</reference>
<keyword evidence="3 12" id="KW-0436">Ligase</keyword>
<dbReference type="GO" id="GO:0046872">
    <property type="term" value="F:metal ion binding"/>
    <property type="evidence" value="ECO:0007669"/>
    <property type="project" value="InterPro"/>
</dbReference>
<dbReference type="Pfam" id="PF02844">
    <property type="entry name" value="GARS_N"/>
    <property type="match status" value="1"/>
</dbReference>
<gene>
    <name evidence="12" type="primary">purD</name>
    <name evidence="12" type="ORF">IAC42_08870</name>
</gene>
<dbReference type="GO" id="GO:0009113">
    <property type="term" value="P:purine nucleobase biosynthetic process"/>
    <property type="evidence" value="ECO:0007669"/>
    <property type="project" value="InterPro"/>
</dbReference>
<dbReference type="SUPFAM" id="SSF51246">
    <property type="entry name" value="Rudiment single hybrid motif"/>
    <property type="match status" value="1"/>
</dbReference>
<dbReference type="GO" id="GO:0005524">
    <property type="term" value="F:ATP binding"/>
    <property type="evidence" value="ECO:0007669"/>
    <property type="project" value="UniProtKB-UniRule"/>
</dbReference>
<dbReference type="InterPro" id="IPR037123">
    <property type="entry name" value="PRibGlycinamide_synth_C_sf"/>
</dbReference>
<dbReference type="InterPro" id="IPR011761">
    <property type="entry name" value="ATP-grasp"/>
</dbReference>
<evidence type="ECO:0000256" key="8">
    <source>
        <dbReference type="ARBA" id="ARBA00042242"/>
    </source>
</evidence>
<evidence type="ECO:0000256" key="1">
    <source>
        <dbReference type="ARBA" id="ARBA00005174"/>
    </source>
</evidence>
<dbReference type="Pfam" id="PF01071">
    <property type="entry name" value="GARS_A"/>
    <property type="match status" value="1"/>
</dbReference>
<protein>
    <recommendedName>
        <fullName evidence="2">phosphoribosylamine--glycine ligase</fullName>
        <ecNumber evidence="2">6.3.4.13</ecNumber>
    </recommendedName>
    <alternativeName>
        <fullName evidence="8">Glycinamide ribonucleotide synthetase</fullName>
    </alternativeName>
    <alternativeName>
        <fullName evidence="9">Phosphoribosylglycinamide synthetase</fullName>
    </alternativeName>
</protein>
<dbReference type="SMART" id="SM01209">
    <property type="entry name" value="GARS_A"/>
    <property type="match status" value="1"/>
</dbReference>
<evidence type="ECO:0000256" key="3">
    <source>
        <dbReference type="ARBA" id="ARBA00022598"/>
    </source>
</evidence>
<dbReference type="InterPro" id="IPR000115">
    <property type="entry name" value="PRibGlycinamide_synth"/>
</dbReference>
<comment type="pathway">
    <text evidence="1">Purine metabolism; IMP biosynthesis via de novo pathway; N(1)-(5-phospho-D-ribosyl)glycinamide from 5-phospho-alpha-D-ribose 1-diphosphate: step 2/2.</text>
</comment>
<dbReference type="InterPro" id="IPR016185">
    <property type="entry name" value="PreATP-grasp_dom_sf"/>
</dbReference>
<dbReference type="PANTHER" id="PTHR43472:SF1">
    <property type="entry name" value="PHOSPHORIBOSYLAMINE--GLYCINE LIGASE, CHLOROPLASTIC"/>
    <property type="match status" value="1"/>
</dbReference>
<sequence>MRVLILGSGAKDHAIAWWFSQSSYLAELFIAPGNVATGRFATNLDIDPSDPVEVYEECLEHAIDFVFVGTEAPLFTGVIDYLNERGIATFGAPKRALKLEADRNFARAFTDRHNIPTPRRNLFETKEALERFLSRHKGEHFVLKSNTLAPSRIMLDSSDSDALLAFADRLFQRGPVLLEEHIKGVHLTATILVDNNGYFALPLTSDYMSSREEEGLPTGGMGSVCPITMNDTIRESARELVIEPTIYGMKVEKLSYKGVLTISIILNDENIPIVVDYHVRFNDPATQALVPLVRNDIIQLLAAMKEDRLSEERLSLREGSTVAVVVASENYPLSPIVGRKVEPINPILLYNTLSSLPCVFTGAVKGESVDDLVTSGGRCFTVVGRGRTINEANAQAYRYLPLFRFEGCWHREDIGNAFMIQNEN</sequence>
<dbReference type="SUPFAM" id="SSF56059">
    <property type="entry name" value="Glutathione synthetase ATP-binding domain-like"/>
    <property type="match status" value="1"/>
</dbReference>
<dbReference type="Gene3D" id="3.90.600.10">
    <property type="entry name" value="Phosphoribosylglycinamide synthetase, C-terminal domain"/>
    <property type="match status" value="1"/>
</dbReference>
<dbReference type="Gene3D" id="3.30.470.20">
    <property type="entry name" value="ATP-grasp fold, B domain"/>
    <property type="match status" value="1"/>
</dbReference>
<evidence type="ECO:0000256" key="5">
    <source>
        <dbReference type="ARBA" id="ARBA00022755"/>
    </source>
</evidence>
<dbReference type="SMART" id="SM01210">
    <property type="entry name" value="GARS_C"/>
    <property type="match status" value="1"/>
</dbReference>
<feature type="domain" description="ATP-grasp" evidence="11">
    <location>
        <begin position="107"/>
        <end position="306"/>
    </location>
</feature>
<comment type="caution">
    <text evidence="12">The sequence shown here is derived from an EMBL/GenBank/DDBJ whole genome shotgun (WGS) entry which is preliminary data.</text>
</comment>
<dbReference type="InterPro" id="IPR011054">
    <property type="entry name" value="Rudment_hybrid_motif"/>
</dbReference>
<dbReference type="SUPFAM" id="SSF52440">
    <property type="entry name" value="PreATP-grasp domain"/>
    <property type="match status" value="1"/>
</dbReference>